<organism evidence="2 3">
    <name type="scientific">Thyridium curvatum</name>
    <dbReference type="NCBI Taxonomy" id="1093900"/>
    <lineage>
        <taxon>Eukaryota</taxon>
        <taxon>Fungi</taxon>
        <taxon>Dikarya</taxon>
        <taxon>Ascomycota</taxon>
        <taxon>Pezizomycotina</taxon>
        <taxon>Sordariomycetes</taxon>
        <taxon>Sordariomycetidae</taxon>
        <taxon>Thyridiales</taxon>
        <taxon>Thyridiaceae</taxon>
        <taxon>Thyridium</taxon>
    </lineage>
</organism>
<accession>A0A507BP27</accession>
<feature type="region of interest" description="Disordered" evidence="1">
    <location>
        <begin position="202"/>
        <end position="410"/>
    </location>
</feature>
<proteinExistence type="predicted"/>
<evidence type="ECO:0000256" key="1">
    <source>
        <dbReference type="SAM" id="MobiDB-lite"/>
    </source>
</evidence>
<feature type="region of interest" description="Disordered" evidence="1">
    <location>
        <begin position="1"/>
        <end position="190"/>
    </location>
</feature>
<feature type="compositionally biased region" description="Basic and acidic residues" evidence="1">
    <location>
        <begin position="28"/>
        <end position="41"/>
    </location>
</feature>
<feature type="compositionally biased region" description="Polar residues" evidence="1">
    <location>
        <begin position="169"/>
        <end position="178"/>
    </location>
</feature>
<comment type="caution">
    <text evidence="2">The sequence shown here is derived from an EMBL/GenBank/DDBJ whole genome shotgun (WGS) entry which is preliminary data.</text>
</comment>
<feature type="compositionally biased region" description="Polar residues" evidence="1">
    <location>
        <begin position="245"/>
        <end position="259"/>
    </location>
</feature>
<sequence length="410" mass="41988">MSLMNIAKKGWHPEKEGTTFKKQVTGLWRKEEAEDPKDHVSRPLSQLKDPASFGPPPRHVAAGGSPVVATSQNPPAYTSRVSPALPSRSQPSGTTPYAQAAPEPEEEEEREPVPYRVDTTGLSTSHLPPPPVRRDGADGRTPSPQAAMAARPGPPPSLPPRLPPRAPSNATSGSTSPVRSPAPEASRQGSYFNQAAVKNLGNAGISVPGLGIGKSSGQAPALPGRTPSSESTGSSSRFGGAATATHVNELQSRFSKLGTSSSPSAAPPSEGTSFAQKQAALQTASNFRKDPSSVSVADARSAASTMNNFRQRHGDQVAAGVKSANSLNQKYGLSDRLGSSVPGSATSPTHATSQDTSNSSTSPAAMLAAVKKKPAPPPPKKKPGLAAAAASGQGSDGGPPPVPVSTRPQF</sequence>
<name>A0A507BP27_9PEZI</name>
<feature type="compositionally biased region" description="Pro residues" evidence="1">
    <location>
        <begin position="152"/>
        <end position="166"/>
    </location>
</feature>
<dbReference type="AlphaFoldDB" id="A0A507BP27"/>
<dbReference type="GeneID" id="41979033"/>
<evidence type="ECO:0000313" key="3">
    <source>
        <dbReference type="Proteomes" id="UP000319257"/>
    </source>
</evidence>
<dbReference type="Proteomes" id="UP000319257">
    <property type="component" value="Unassembled WGS sequence"/>
</dbReference>
<feature type="compositionally biased region" description="Low complexity" evidence="1">
    <location>
        <begin position="223"/>
        <end position="237"/>
    </location>
</feature>
<protein>
    <submittedName>
        <fullName evidence="2">Uncharacterized protein</fullName>
    </submittedName>
</protein>
<dbReference type="OrthoDB" id="3357271at2759"/>
<feature type="compositionally biased region" description="Low complexity" evidence="1">
    <location>
        <begin position="260"/>
        <end position="269"/>
    </location>
</feature>
<dbReference type="InParanoid" id="A0A507BP27"/>
<dbReference type="RefSeq" id="XP_031000259.1">
    <property type="nucleotide sequence ID" value="XM_031134332.1"/>
</dbReference>
<keyword evidence="3" id="KW-1185">Reference proteome</keyword>
<feature type="compositionally biased region" description="Polar residues" evidence="1">
    <location>
        <begin position="270"/>
        <end position="286"/>
    </location>
</feature>
<evidence type="ECO:0000313" key="2">
    <source>
        <dbReference type="EMBL" id="TPX18548.1"/>
    </source>
</evidence>
<feature type="compositionally biased region" description="Low complexity" evidence="1">
    <location>
        <begin position="292"/>
        <end position="304"/>
    </location>
</feature>
<dbReference type="STRING" id="1093900.A0A507BP27"/>
<dbReference type="EMBL" id="SKBQ01000110">
    <property type="protein sequence ID" value="TPX18548.1"/>
    <property type="molecule type" value="Genomic_DNA"/>
</dbReference>
<gene>
    <name evidence="2" type="ORF">E0L32_011586</name>
</gene>
<feature type="compositionally biased region" description="Polar residues" evidence="1">
    <location>
        <begin position="68"/>
        <end position="97"/>
    </location>
</feature>
<feature type="compositionally biased region" description="Polar residues" evidence="1">
    <location>
        <begin position="341"/>
        <end position="362"/>
    </location>
</feature>
<feature type="compositionally biased region" description="Low complexity" evidence="1">
    <location>
        <begin position="384"/>
        <end position="393"/>
    </location>
</feature>
<feature type="compositionally biased region" description="Basic residues" evidence="1">
    <location>
        <begin position="370"/>
        <end position="383"/>
    </location>
</feature>
<reference evidence="2 3" key="1">
    <citation type="submission" date="2019-06" db="EMBL/GenBank/DDBJ databases">
        <title>Draft genome sequence of the filamentous fungus Phialemoniopsis curvata isolated from diesel fuel.</title>
        <authorList>
            <person name="Varaljay V.A."/>
            <person name="Lyon W.J."/>
            <person name="Crouch A.L."/>
            <person name="Drake C.E."/>
            <person name="Hollomon J.M."/>
            <person name="Nadeau L.J."/>
            <person name="Nunn H.S."/>
            <person name="Stevenson B.S."/>
            <person name="Bojanowski C.L."/>
            <person name="Crookes-Goodson W.J."/>
        </authorList>
    </citation>
    <scope>NUCLEOTIDE SEQUENCE [LARGE SCALE GENOMIC DNA]</scope>
    <source>
        <strain evidence="2 3">D216</strain>
    </source>
</reference>